<keyword evidence="1" id="KW-1133">Transmembrane helix</keyword>
<keyword evidence="3" id="KW-1185">Reference proteome</keyword>
<name>A0ABS3BJT0_9BACT</name>
<protein>
    <recommendedName>
        <fullName evidence="4">DoxX family protein</fullName>
    </recommendedName>
</protein>
<organism evidence="2 3">
    <name type="scientific">Algoriphagus aestuariicola</name>
    <dbReference type="NCBI Taxonomy" id="1852016"/>
    <lineage>
        <taxon>Bacteria</taxon>
        <taxon>Pseudomonadati</taxon>
        <taxon>Bacteroidota</taxon>
        <taxon>Cytophagia</taxon>
        <taxon>Cytophagales</taxon>
        <taxon>Cyclobacteriaceae</taxon>
        <taxon>Algoriphagus</taxon>
    </lineage>
</organism>
<accession>A0ABS3BJT0</accession>
<comment type="caution">
    <text evidence="2">The sequence shown here is derived from an EMBL/GenBank/DDBJ whole genome shotgun (WGS) entry which is preliminary data.</text>
</comment>
<feature type="transmembrane region" description="Helical" evidence="1">
    <location>
        <begin position="169"/>
        <end position="188"/>
    </location>
</feature>
<feature type="transmembrane region" description="Helical" evidence="1">
    <location>
        <begin position="98"/>
        <end position="115"/>
    </location>
</feature>
<evidence type="ECO:0008006" key="4">
    <source>
        <dbReference type="Google" id="ProtNLM"/>
    </source>
</evidence>
<reference evidence="2 3" key="1">
    <citation type="submission" date="2021-03" db="EMBL/GenBank/DDBJ databases">
        <title>novel species isolated from a fishpond in China.</title>
        <authorList>
            <person name="Lu H."/>
            <person name="Cai Z."/>
        </authorList>
    </citation>
    <scope>NUCLEOTIDE SEQUENCE [LARGE SCALE GENOMIC DNA]</scope>
    <source>
        <strain evidence="2 3">JCM 31546</strain>
    </source>
</reference>
<keyword evidence="1" id="KW-0472">Membrane</keyword>
<dbReference type="Proteomes" id="UP000664698">
    <property type="component" value="Unassembled WGS sequence"/>
</dbReference>
<proteinExistence type="predicted"/>
<dbReference type="RefSeq" id="WP_206567413.1">
    <property type="nucleotide sequence ID" value="NZ_JAFKCW010000001.1"/>
</dbReference>
<feature type="transmembrane region" description="Helical" evidence="1">
    <location>
        <begin position="51"/>
        <end position="68"/>
    </location>
</feature>
<evidence type="ECO:0000313" key="2">
    <source>
        <dbReference type="EMBL" id="MBN7799418.1"/>
    </source>
</evidence>
<evidence type="ECO:0000313" key="3">
    <source>
        <dbReference type="Proteomes" id="UP000664698"/>
    </source>
</evidence>
<keyword evidence="1" id="KW-0812">Transmembrane</keyword>
<feature type="transmembrane region" description="Helical" evidence="1">
    <location>
        <begin position="146"/>
        <end position="163"/>
    </location>
</feature>
<evidence type="ECO:0000256" key="1">
    <source>
        <dbReference type="SAM" id="Phobius"/>
    </source>
</evidence>
<gene>
    <name evidence="2" type="ORF">J0A67_01020</name>
</gene>
<sequence length="200" mass="22314">MKKLLPNLVSIFLGFTFWTAGMVKLYAGHQFIGWIGPPWLVERLAEYDLGLYASFIAICQITIGFALLTTRYKLLGGIMMVPMILNILMVTISQHWRGTPYVLAVLLAMDVYLLWQYRDFFLPLVEEGENGGRLAQRKKRSWQGHLIWLAGLALQLISVPVSFVGVPVAFAIAGSGLIIAVLSFRVDLISLGKTARQSVN</sequence>
<dbReference type="EMBL" id="JAFKCW010000001">
    <property type="protein sequence ID" value="MBN7799418.1"/>
    <property type="molecule type" value="Genomic_DNA"/>
</dbReference>
<feature type="transmembrane region" description="Helical" evidence="1">
    <location>
        <begin position="75"/>
        <end position="92"/>
    </location>
</feature>